<accession>A0A844GB11</accession>
<comment type="caution">
    <text evidence="2">The sequence shown here is derived from an EMBL/GenBank/DDBJ whole genome shotgun (WGS) entry which is preliminary data.</text>
</comment>
<name>A0A844GB11_9NEIS</name>
<dbReference type="AlphaFoldDB" id="A0A844GB11"/>
<proteinExistence type="predicted"/>
<feature type="compositionally biased region" description="Polar residues" evidence="1">
    <location>
        <begin position="1"/>
        <end position="18"/>
    </location>
</feature>
<sequence>MTTQQKWLDQVQEVQSEEIQAPEAALKSAETPEQRKAAETQLPAAMLSATADQLK</sequence>
<evidence type="ECO:0000313" key="2">
    <source>
        <dbReference type="EMBL" id="MTD33613.1"/>
    </source>
</evidence>
<evidence type="ECO:0000313" key="3">
    <source>
        <dbReference type="Proteomes" id="UP000446658"/>
    </source>
</evidence>
<dbReference type="EMBL" id="WLYX01000001">
    <property type="protein sequence ID" value="MTD33613.1"/>
    <property type="molecule type" value="Genomic_DNA"/>
</dbReference>
<dbReference type="Proteomes" id="UP000446658">
    <property type="component" value="Unassembled WGS sequence"/>
</dbReference>
<feature type="region of interest" description="Disordered" evidence="1">
    <location>
        <begin position="1"/>
        <end position="41"/>
    </location>
</feature>
<gene>
    <name evidence="2" type="ORF">GKE73_12875</name>
</gene>
<reference evidence="2 3" key="1">
    <citation type="submission" date="2019-11" db="EMBL/GenBank/DDBJ databases">
        <title>Draft genome sequence of Paludibacterium sp. dN18-1.</title>
        <authorList>
            <person name="Im W.-T."/>
        </authorList>
    </citation>
    <scope>NUCLEOTIDE SEQUENCE [LARGE SCALE GENOMIC DNA]</scope>
    <source>
        <strain evidence="3">dN 18-1</strain>
    </source>
</reference>
<organism evidence="2 3">
    <name type="scientific">Paludibacterium denitrificans</name>
    <dbReference type="NCBI Taxonomy" id="2675226"/>
    <lineage>
        <taxon>Bacteria</taxon>
        <taxon>Pseudomonadati</taxon>
        <taxon>Pseudomonadota</taxon>
        <taxon>Betaproteobacteria</taxon>
        <taxon>Neisseriales</taxon>
        <taxon>Chromobacteriaceae</taxon>
        <taxon>Paludibacterium</taxon>
    </lineage>
</organism>
<protein>
    <submittedName>
        <fullName evidence="2">Uncharacterized protein</fullName>
    </submittedName>
</protein>
<dbReference type="RefSeq" id="WP_230370662.1">
    <property type="nucleotide sequence ID" value="NZ_WLYX01000001.1"/>
</dbReference>
<evidence type="ECO:0000256" key="1">
    <source>
        <dbReference type="SAM" id="MobiDB-lite"/>
    </source>
</evidence>
<keyword evidence="3" id="KW-1185">Reference proteome</keyword>